<comment type="function">
    <text evidence="1">Condensation of UDP-2,3-diacylglucosamine and 2,3-diacylglucosamine-1-phosphate to form lipid A disaccharide, a precursor of lipid A, a phosphorylated glycolipid that anchors the lipopolysaccharide to the outer membrane of the cell.</text>
</comment>
<dbReference type="OrthoDB" id="9801642at2"/>
<reference evidence="11 12" key="1">
    <citation type="submission" date="2018-10" db="EMBL/GenBank/DDBJ databases">
        <title>Draft Genome Sequence of Bacteroides sp. KCTC 15687.</title>
        <authorList>
            <person name="Yu S.Y."/>
            <person name="Kim J.S."/>
            <person name="Oh B.S."/>
            <person name="Park S.H."/>
            <person name="Kang S.W."/>
            <person name="Park J.E."/>
            <person name="Choi S.H."/>
            <person name="Han K.I."/>
            <person name="Lee K.C."/>
            <person name="Eom M.K."/>
            <person name="Suh M.K."/>
            <person name="Lee D.H."/>
            <person name="Yoon H."/>
            <person name="Kim B."/>
            <person name="Yang S.J."/>
            <person name="Lee J.S."/>
            <person name="Lee J.H."/>
        </authorList>
    </citation>
    <scope>NUCLEOTIDE SEQUENCE [LARGE SCALE GENOMIC DNA]</scope>
    <source>
        <strain evidence="11 12">KCTC 15687</strain>
    </source>
</reference>
<evidence type="ECO:0000256" key="10">
    <source>
        <dbReference type="NCBIfam" id="TIGR00215"/>
    </source>
</evidence>
<comment type="caution">
    <text evidence="11">The sequence shown here is derived from an EMBL/GenBank/DDBJ whole genome shotgun (WGS) entry which is preliminary data.</text>
</comment>
<evidence type="ECO:0000256" key="2">
    <source>
        <dbReference type="ARBA" id="ARBA00012687"/>
    </source>
</evidence>
<dbReference type="PANTHER" id="PTHR30372">
    <property type="entry name" value="LIPID-A-DISACCHARIDE SYNTHASE"/>
    <property type="match status" value="1"/>
</dbReference>
<dbReference type="GO" id="GO:0009245">
    <property type="term" value="P:lipid A biosynthetic process"/>
    <property type="evidence" value="ECO:0007669"/>
    <property type="project" value="UniProtKB-UniRule"/>
</dbReference>
<evidence type="ECO:0000313" key="11">
    <source>
        <dbReference type="EMBL" id="GCB36628.1"/>
    </source>
</evidence>
<evidence type="ECO:0000256" key="8">
    <source>
        <dbReference type="ARBA" id="ARBA00023098"/>
    </source>
</evidence>
<dbReference type="Pfam" id="PF02684">
    <property type="entry name" value="LpxB"/>
    <property type="match status" value="1"/>
</dbReference>
<dbReference type="InterPro" id="IPR003835">
    <property type="entry name" value="Glyco_trans_19"/>
</dbReference>
<protein>
    <recommendedName>
        <fullName evidence="3 10">Lipid-A-disaccharide synthase</fullName>
        <ecNumber evidence="2 10">2.4.1.182</ecNumber>
    </recommendedName>
</protein>
<evidence type="ECO:0000256" key="5">
    <source>
        <dbReference type="ARBA" id="ARBA00022556"/>
    </source>
</evidence>
<dbReference type="EC" id="2.4.1.182" evidence="2 10"/>
<dbReference type="SUPFAM" id="SSF53756">
    <property type="entry name" value="UDP-Glycosyltransferase/glycogen phosphorylase"/>
    <property type="match status" value="1"/>
</dbReference>
<dbReference type="Gene3D" id="3.40.50.2000">
    <property type="entry name" value="Glycogen Phosphorylase B"/>
    <property type="match status" value="1"/>
</dbReference>
<gene>
    <name evidence="11" type="ORF">KGMB02408_35730</name>
</gene>
<dbReference type="PANTHER" id="PTHR30372:SF4">
    <property type="entry name" value="LIPID-A-DISACCHARIDE SYNTHASE, MITOCHONDRIAL-RELATED"/>
    <property type="match status" value="1"/>
</dbReference>
<dbReference type="RefSeq" id="WP_125042263.1">
    <property type="nucleotide sequence ID" value="NZ_BHWB01000013.1"/>
</dbReference>
<dbReference type="AlphaFoldDB" id="A0A401LYK9"/>
<evidence type="ECO:0000256" key="1">
    <source>
        <dbReference type="ARBA" id="ARBA00002056"/>
    </source>
</evidence>
<comment type="catalytic activity">
    <reaction evidence="9">
        <text>a lipid X + a UDP-2-N,3-O-bis[(3R)-3-hydroxyacyl]-alpha-D-glucosamine = a lipid A disaccharide + UDP + H(+)</text>
        <dbReference type="Rhea" id="RHEA:67828"/>
        <dbReference type="ChEBI" id="CHEBI:15378"/>
        <dbReference type="ChEBI" id="CHEBI:58223"/>
        <dbReference type="ChEBI" id="CHEBI:137748"/>
        <dbReference type="ChEBI" id="CHEBI:176338"/>
        <dbReference type="ChEBI" id="CHEBI:176343"/>
        <dbReference type="EC" id="2.4.1.182"/>
    </reaction>
</comment>
<accession>A0A401LYK9</accession>
<evidence type="ECO:0000256" key="7">
    <source>
        <dbReference type="ARBA" id="ARBA00022679"/>
    </source>
</evidence>
<dbReference type="GO" id="GO:0016020">
    <property type="term" value="C:membrane"/>
    <property type="evidence" value="ECO:0007669"/>
    <property type="project" value="GOC"/>
</dbReference>
<keyword evidence="8" id="KW-0443">Lipid metabolism</keyword>
<name>A0A401LYK9_9BACE</name>
<dbReference type="EMBL" id="BHWB01000013">
    <property type="protein sequence ID" value="GCB36628.1"/>
    <property type="molecule type" value="Genomic_DNA"/>
</dbReference>
<keyword evidence="7" id="KW-0808">Transferase</keyword>
<keyword evidence="6" id="KW-0328">Glycosyltransferase</keyword>
<organism evidence="11 12">
    <name type="scientific">Bacteroides faecalis</name>
    <dbReference type="NCBI Taxonomy" id="2447885"/>
    <lineage>
        <taxon>Bacteria</taxon>
        <taxon>Pseudomonadati</taxon>
        <taxon>Bacteroidota</taxon>
        <taxon>Bacteroidia</taxon>
        <taxon>Bacteroidales</taxon>
        <taxon>Bacteroidaceae</taxon>
        <taxon>Bacteroides</taxon>
    </lineage>
</organism>
<dbReference type="GO" id="GO:0005543">
    <property type="term" value="F:phospholipid binding"/>
    <property type="evidence" value="ECO:0007669"/>
    <property type="project" value="TreeGrafter"/>
</dbReference>
<dbReference type="NCBIfam" id="TIGR00215">
    <property type="entry name" value="lpxB"/>
    <property type="match status" value="1"/>
</dbReference>
<dbReference type="Proteomes" id="UP000288079">
    <property type="component" value="Unassembled WGS sequence"/>
</dbReference>
<evidence type="ECO:0000256" key="4">
    <source>
        <dbReference type="ARBA" id="ARBA00022516"/>
    </source>
</evidence>
<sequence>MKYYLIVGEASGDLHASHLMSALKAEDPQADFRFFGGDLMAAVGGTMVKHYKELAYMGFIPVLLHLRTIFANMKRCKEDIVAWNPDVVILVDYPGFNLNIAKFVHAQTQIPVYYFISPKIWAWKEYRIKNIKRDVDELFSILPFEVEFFEDKHQYPIHYVGNPTMDEVTAYQEANPKNLQEFITDNNLEDKPIIALLAGSRKQEIKDNLPDMLKAVSAFPNYQVVLAGAPNISPEYYKQYIGQAKVKIVFEQTYRLLQHAEVALVTSGTATLETALFRVPQVVCYHTPIGKVISFLRHHILKVKYISLVNLIADREVVKELVADTMTVGNMQQELKNILEDAEYRKTMLAGYTYVAERLGPAGAPKQAAHEMLRTLKK</sequence>
<keyword evidence="4" id="KW-0444">Lipid biosynthesis</keyword>
<evidence type="ECO:0000313" key="12">
    <source>
        <dbReference type="Proteomes" id="UP000288079"/>
    </source>
</evidence>
<keyword evidence="5" id="KW-0441">Lipid A biosynthesis</keyword>
<evidence type="ECO:0000256" key="6">
    <source>
        <dbReference type="ARBA" id="ARBA00022676"/>
    </source>
</evidence>
<evidence type="ECO:0000256" key="9">
    <source>
        <dbReference type="ARBA" id="ARBA00048975"/>
    </source>
</evidence>
<dbReference type="GO" id="GO:0008915">
    <property type="term" value="F:lipid-A-disaccharide synthase activity"/>
    <property type="evidence" value="ECO:0007669"/>
    <property type="project" value="UniProtKB-UniRule"/>
</dbReference>
<evidence type="ECO:0000256" key="3">
    <source>
        <dbReference type="ARBA" id="ARBA00020902"/>
    </source>
</evidence>
<proteinExistence type="predicted"/>
<keyword evidence="12" id="KW-1185">Reference proteome</keyword>